<organism evidence="2 3">
    <name type="scientific">Candidatus Synechococcus spongiarum SP3</name>
    <dbReference type="NCBI Taxonomy" id="1604020"/>
    <lineage>
        <taxon>Bacteria</taxon>
        <taxon>Bacillati</taxon>
        <taxon>Cyanobacteriota</taxon>
        <taxon>Cyanophyceae</taxon>
        <taxon>Synechococcales</taxon>
        <taxon>Synechococcaceae</taxon>
        <taxon>Synechococcus</taxon>
    </lineage>
</organism>
<reference evidence="2 3" key="1">
    <citation type="submission" date="2015-01" db="EMBL/GenBank/DDBJ databases">
        <title>Lifestyle Evolution in Cyanobacterial Symbionts of Sponges.</title>
        <authorList>
            <person name="Burgsdorf I."/>
            <person name="Slaby B.M."/>
            <person name="Handley K.M."/>
            <person name="Haber M."/>
            <person name="Blom J."/>
            <person name="Marshall C.W."/>
            <person name="Gilbert J.A."/>
            <person name="Hentschel U."/>
            <person name="Steindler L."/>
        </authorList>
    </citation>
    <scope>NUCLEOTIDE SEQUENCE [LARGE SCALE GENOMIC DNA]</scope>
    <source>
        <strain evidence="2">SP3</strain>
    </source>
</reference>
<protein>
    <recommendedName>
        <fullName evidence="1">UPF0033 domain-containing protein</fullName>
    </recommendedName>
</protein>
<evidence type="ECO:0000313" key="3">
    <source>
        <dbReference type="Proteomes" id="UP000035067"/>
    </source>
</evidence>
<sequence length="97" mass="10346">MNIIGLDLRGVPCPLNAVRCQLAFEKLAVGEGLRVELDSGEPLESVVNQFLEAGQQVDVEMDSGQDATILITRLSPWPCRLPGDGSARVSPPAGWAC</sequence>
<feature type="domain" description="UPF0033" evidence="1">
    <location>
        <begin position="6"/>
        <end position="72"/>
    </location>
</feature>
<dbReference type="Pfam" id="PF01206">
    <property type="entry name" value="TusA"/>
    <property type="match status" value="1"/>
</dbReference>
<name>A0A0G2IWW0_9SYNE</name>
<dbReference type="EMBL" id="JXQG01000007">
    <property type="protein sequence ID" value="KKZ13001.1"/>
    <property type="molecule type" value="Genomic_DNA"/>
</dbReference>
<dbReference type="Gene3D" id="3.30.110.40">
    <property type="entry name" value="TusA-like domain"/>
    <property type="match status" value="1"/>
</dbReference>
<evidence type="ECO:0000313" key="2">
    <source>
        <dbReference type="EMBL" id="KKZ13001.1"/>
    </source>
</evidence>
<gene>
    <name evidence="2" type="ORF">TE42_02295</name>
</gene>
<dbReference type="Proteomes" id="UP000035067">
    <property type="component" value="Unassembled WGS sequence"/>
</dbReference>
<dbReference type="SUPFAM" id="SSF64307">
    <property type="entry name" value="SirA-like"/>
    <property type="match status" value="1"/>
</dbReference>
<evidence type="ECO:0000259" key="1">
    <source>
        <dbReference type="Pfam" id="PF01206"/>
    </source>
</evidence>
<comment type="caution">
    <text evidence="2">The sequence shown here is derived from an EMBL/GenBank/DDBJ whole genome shotgun (WGS) entry which is preliminary data.</text>
</comment>
<dbReference type="InterPro" id="IPR001455">
    <property type="entry name" value="TusA-like"/>
</dbReference>
<dbReference type="InterPro" id="IPR036868">
    <property type="entry name" value="TusA-like_sf"/>
</dbReference>
<dbReference type="AlphaFoldDB" id="A0A0G2IWW0"/>
<proteinExistence type="predicted"/>
<accession>A0A0G2IWW0</accession>
<dbReference type="CDD" id="cd00291">
    <property type="entry name" value="SirA_YedF_YeeD"/>
    <property type="match status" value="1"/>
</dbReference>